<comment type="caution">
    <text evidence="2">The sequence shown here is derived from an EMBL/GenBank/DDBJ whole genome shotgun (WGS) entry which is preliminary data.</text>
</comment>
<evidence type="ECO:0000313" key="3">
    <source>
        <dbReference type="Proteomes" id="UP000276834"/>
    </source>
</evidence>
<feature type="region of interest" description="Disordered" evidence="1">
    <location>
        <begin position="247"/>
        <end position="295"/>
    </location>
</feature>
<evidence type="ECO:0000313" key="2">
    <source>
        <dbReference type="EMBL" id="RLW13290.1"/>
    </source>
</evidence>
<dbReference type="EMBL" id="QUSF01000001">
    <property type="protein sequence ID" value="RLW13290.1"/>
    <property type="molecule type" value="Genomic_DNA"/>
</dbReference>
<protein>
    <submittedName>
        <fullName evidence="2">Uncharacterized protein</fullName>
    </submittedName>
</protein>
<gene>
    <name evidence="2" type="ORF">DV515_00000518</name>
</gene>
<accession>A0A3L8T1E9</accession>
<dbReference type="AlphaFoldDB" id="A0A3L8T1E9"/>
<organism evidence="2 3">
    <name type="scientific">Chloebia gouldiae</name>
    <name type="common">Gouldian finch</name>
    <name type="synonym">Erythrura gouldiae</name>
    <dbReference type="NCBI Taxonomy" id="44316"/>
    <lineage>
        <taxon>Eukaryota</taxon>
        <taxon>Metazoa</taxon>
        <taxon>Chordata</taxon>
        <taxon>Craniata</taxon>
        <taxon>Vertebrata</taxon>
        <taxon>Euteleostomi</taxon>
        <taxon>Archelosauria</taxon>
        <taxon>Archosauria</taxon>
        <taxon>Dinosauria</taxon>
        <taxon>Saurischia</taxon>
        <taxon>Theropoda</taxon>
        <taxon>Coelurosauria</taxon>
        <taxon>Aves</taxon>
        <taxon>Neognathae</taxon>
        <taxon>Neoaves</taxon>
        <taxon>Telluraves</taxon>
        <taxon>Australaves</taxon>
        <taxon>Passeriformes</taxon>
        <taxon>Passeroidea</taxon>
        <taxon>Passeridae</taxon>
        <taxon>Chloebia</taxon>
    </lineage>
</organism>
<keyword evidence="3" id="KW-1185">Reference proteome</keyword>
<evidence type="ECO:0000256" key="1">
    <source>
        <dbReference type="SAM" id="MobiDB-lite"/>
    </source>
</evidence>
<name>A0A3L8T1E9_CHLGU</name>
<dbReference type="Proteomes" id="UP000276834">
    <property type="component" value="Unassembled WGS sequence"/>
</dbReference>
<feature type="region of interest" description="Disordered" evidence="1">
    <location>
        <begin position="39"/>
        <end position="60"/>
    </location>
</feature>
<reference evidence="2 3" key="1">
    <citation type="journal article" date="2018" name="Proc. R. Soc. B">
        <title>A non-coding region near Follistatin controls head colour polymorphism in the Gouldian finch.</title>
        <authorList>
            <person name="Toomey M.B."/>
            <person name="Marques C.I."/>
            <person name="Andrade P."/>
            <person name="Araujo P.M."/>
            <person name="Sabatino S."/>
            <person name="Gazda M.A."/>
            <person name="Afonso S."/>
            <person name="Lopes R.J."/>
            <person name="Corbo J.C."/>
            <person name="Carneiro M."/>
        </authorList>
    </citation>
    <scope>NUCLEOTIDE SEQUENCE [LARGE SCALE GENOMIC DNA]</scope>
    <source>
        <strain evidence="2">Red01</strain>
        <tissue evidence="2">Muscle</tissue>
    </source>
</reference>
<proteinExistence type="predicted"/>
<feature type="region of interest" description="Disordered" evidence="1">
    <location>
        <begin position="1"/>
        <end position="20"/>
    </location>
</feature>
<sequence>MTRAWGTADNTLEEAGSDHPLESIRAYLEADIVSDTKSSASKAAGLEEGDRSHQQKASFEPSQSFKLEYSLGTHRANLRSKSDALISVGKLPTAAADATLAVLAAEEECFELSDGYRYCVPPSLGKCLGLVKPKPFCILATIKQKKSPLLGQGHLSSVVGLPLVCTIFPPQKAPNHFERQENENATRLQKGVLENNHLPATGIQRIEAVGHWHCSTHTAVDLGEALMLIQLLAWFFAVPQRNLHPAGPLPQPMLPKAGQRRRNRTGLGQLIPPSPARHGPSALSPTHGPGHAMPGAAIAHYPLGRSNPTALQSCRVILIKG</sequence>